<evidence type="ECO:0000256" key="1">
    <source>
        <dbReference type="ARBA" id="ARBA00022448"/>
    </source>
</evidence>
<keyword evidence="1" id="KW-0813">Transport</keyword>
<proteinExistence type="predicted"/>
<gene>
    <name evidence="5" type="ORF">HN018_03575</name>
</gene>
<keyword evidence="6" id="KW-1185">Reference proteome</keyword>
<feature type="domain" description="ABC transporter" evidence="4">
    <location>
        <begin position="10"/>
        <end position="241"/>
    </location>
</feature>
<dbReference type="InterPro" id="IPR008995">
    <property type="entry name" value="Mo/tungstate-bd_C_term_dom"/>
</dbReference>
<evidence type="ECO:0000259" key="4">
    <source>
        <dbReference type="PROSITE" id="PS50893"/>
    </source>
</evidence>
<dbReference type="Proteomes" id="UP000500767">
    <property type="component" value="Chromosome"/>
</dbReference>
<dbReference type="FunFam" id="3.40.50.300:FF:000425">
    <property type="entry name" value="Probable ABC transporter, ATP-binding subunit"/>
    <property type="match status" value="1"/>
</dbReference>
<dbReference type="InterPro" id="IPR013611">
    <property type="entry name" value="Transp-assoc_OB_typ2"/>
</dbReference>
<dbReference type="Gene3D" id="2.40.50.100">
    <property type="match status" value="1"/>
</dbReference>
<evidence type="ECO:0000313" key="6">
    <source>
        <dbReference type="Proteomes" id="UP000500767"/>
    </source>
</evidence>
<protein>
    <submittedName>
        <fullName evidence="5">ABC transporter ATP-binding protein</fullName>
    </submittedName>
</protein>
<dbReference type="GO" id="GO:0043190">
    <property type="term" value="C:ATP-binding cassette (ABC) transporter complex"/>
    <property type="evidence" value="ECO:0007669"/>
    <property type="project" value="InterPro"/>
</dbReference>
<dbReference type="GO" id="GO:0005524">
    <property type="term" value="F:ATP binding"/>
    <property type="evidence" value="ECO:0007669"/>
    <property type="project" value="UniProtKB-KW"/>
</dbReference>
<dbReference type="InterPro" id="IPR027417">
    <property type="entry name" value="P-loop_NTPase"/>
</dbReference>
<dbReference type="RefSeq" id="WP_172443446.1">
    <property type="nucleotide sequence ID" value="NZ_CP053708.1"/>
</dbReference>
<dbReference type="PANTHER" id="PTHR42781:SF4">
    <property type="entry name" value="SPERMIDINE_PUTRESCINE IMPORT ATP-BINDING PROTEIN POTA"/>
    <property type="match status" value="1"/>
</dbReference>
<accession>A0A6M8HLL0</accession>
<dbReference type="SMART" id="SM00382">
    <property type="entry name" value="AAA"/>
    <property type="match status" value="1"/>
</dbReference>
<evidence type="ECO:0000256" key="3">
    <source>
        <dbReference type="ARBA" id="ARBA00022840"/>
    </source>
</evidence>
<dbReference type="PANTHER" id="PTHR42781">
    <property type="entry name" value="SPERMIDINE/PUTRESCINE IMPORT ATP-BINDING PROTEIN POTA"/>
    <property type="match status" value="1"/>
</dbReference>
<organism evidence="5 6">
    <name type="scientific">Lichenicola cladoniae</name>
    <dbReference type="NCBI Taxonomy" id="1484109"/>
    <lineage>
        <taxon>Bacteria</taxon>
        <taxon>Pseudomonadati</taxon>
        <taxon>Pseudomonadota</taxon>
        <taxon>Alphaproteobacteria</taxon>
        <taxon>Acetobacterales</taxon>
        <taxon>Acetobacteraceae</taxon>
        <taxon>Lichenicola</taxon>
    </lineage>
</organism>
<sequence>MDQIISPPALQVDQLSHAYGQVAALNSINLTVGRGELLTIVGPSGSGKTSLLRILAGFEIPNRGGRLRIGGVDMLERPPNQRPVATVFQHYALFPHLSVGKNVEYGLLVRGVAKAQRRARAAEALEIMRLPGREQRRISELSGGERQRVAFARALVTDPEILLLDEPMGALDEPLRRALEAEIRGLQRKLGTTVIQVTHGREEALAMSDRLVVLRGGRVEQDASPRTVFERPVSRFVAGFMGLTNQLTGRIVSGGSRHVTIETGHGRLDGQWSGLSPAELGAAAFLAVHPEKLSLDLDDACSNQLQGRVVQALYQGLGSRVELETDFGSFIVVSDRIEPLTGTVHRFGWNAENCVIGSLDADVNG</sequence>
<dbReference type="KEGG" id="lck:HN018_03575"/>
<reference evidence="5 6" key="1">
    <citation type="journal article" date="2014" name="World J. Microbiol. Biotechnol.">
        <title>Biodiversity and physiological characteristics of Antarctic and Arctic lichens-associated bacteria.</title>
        <authorList>
            <person name="Lee Y.M."/>
            <person name="Kim E.H."/>
            <person name="Lee H.K."/>
            <person name="Hong S.G."/>
        </authorList>
    </citation>
    <scope>NUCLEOTIDE SEQUENCE [LARGE SCALE GENOMIC DNA]</scope>
    <source>
        <strain evidence="5 6">PAMC 26569</strain>
    </source>
</reference>
<dbReference type="Gene3D" id="3.40.50.300">
    <property type="entry name" value="P-loop containing nucleotide triphosphate hydrolases"/>
    <property type="match status" value="1"/>
</dbReference>
<dbReference type="GO" id="GO:0016887">
    <property type="term" value="F:ATP hydrolysis activity"/>
    <property type="evidence" value="ECO:0007669"/>
    <property type="project" value="InterPro"/>
</dbReference>
<keyword evidence="2" id="KW-0547">Nucleotide-binding</keyword>
<dbReference type="InterPro" id="IPR003439">
    <property type="entry name" value="ABC_transporter-like_ATP-bd"/>
</dbReference>
<dbReference type="Pfam" id="PF00005">
    <property type="entry name" value="ABC_tran"/>
    <property type="match status" value="1"/>
</dbReference>
<dbReference type="AlphaFoldDB" id="A0A6M8HLL0"/>
<dbReference type="GO" id="GO:0015697">
    <property type="term" value="P:quaternary ammonium group transport"/>
    <property type="evidence" value="ECO:0007669"/>
    <property type="project" value="UniProtKB-ARBA"/>
</dbReference>
<dbReference type="InterPro" id="IPR003593">
    <property type="entry name" value="AAA+_ATPase"/>
</dbReference>
<dbReference type="PROSITE" id="PS00211">
    <property type="entry name" value="ABC_TRANSPORTER_1"/>
    <property type="match status" value="1"/>
</dbReference>
<dbReference type="SUPFAM" id="SSF50331">
    <property type="entry name" value="MOP-like"/>
    <property type="match status" value="1"/>
</dbReference>
<keyword evidence="3 5" id="KW-0067">ATP-binding</keyword>
<dbReference type="EMBL" id="CP053708">
    <property type="protein sequence ID" value="QKE89239.1"/>
    <property type="molecule type" value="Genomic_DNA"/>
</dbReference>
<name>A0A6M8HLL0_9PROT</name>
<dbReference type="GO" id="GO:0022857">
    <property type="term" value="F:transmembrane transporter activity"/>
    <property type="evidence" value="ECO:0007669"/>
    <property type="project" value="InterPro"/>
</dbReference>
<dbReference type="Pfam" id="PF08402">
    <property type="entry name" value="TOBE_2"/>
    <property type="match status" value="1"/>
</dbReference>
<evidence type="ECO:0000313" key="5">
    <source>
        <dbReference type="EMBL" id="QKE89239.1"/>
    </source>
</evidence>
<dbReference type="PROSITE" id="PS50893">
    <property type="entry name" value="ABC_TRANSPORTER_2"/>
    <property type="match status" value="1"/>
</dbReference>
<dbReference type="SUPFAM" id="SSF52540">
    <property type="entry name" value="P-loop containing nucleoside triphosphate hydrolases"/>
    <property type="match status" value="1"/>
</dbReference>
<evidence type="ECO:0000256" key="2">
    <source>
        <dbReference type="ARBA" id="ARBA00022741"/>
    </source>
</evidence>
<dbReference type="InterPro" id="IPR050093">
    <property type="entry name" value="ABC_SmlMolc_Importer"/>
</dbReference>
<dbReference type="InterPro" id="IPR017871">
    <property type="entry name" value="ABC_transporter-like_CS"/>
</dbReference>